<evidence type="ECO:0000313" key="5">
    <source>
        <dbReference type="EMBL" id="KAF5762501.1"/>
    </source>
</evidence>
<feature type="compositionally biased region" description="Basic and acidic residues" evidence="3">
    <location>
        <begin position="906"/>
        <end position="932"/>
    </location>
</feature>
<dbReference type="EMBL" id="MNCJ02000331">
    <property type="protein sequence ID" value="KAF5762501.1"/>
    <property type="molecule type" value="Genomic_DNA"/>
</dbReference>
<dbReference type="Pfam" id="PF00098">
    <property type="entry name" value="zf-CCHC"/>
    <property type="match status" value="2"/>
</dbReference>
<protein>
    <submittedName>
        <fullName evidence="5">Transcription factor interactor and regulator CCHC(Zn) family</fullName>
    </submittedName>
</protein>
<keyword evidence="1" id="KW-0862">Zinc</keyword>
<feature type="region of interest" description="Disordered" evidence="3">
    <location>
        <begin position="14"/>
        <end position="51"/>
    </location>
</feature>
<evidence type="ECO:0000256" key="1">
    <source>
        <dbReference type="PROSITE-ProRule" id="PRU00047"/>
    </source>
</evidence>
<keyword evidence="6" id="KW-1185">Reference proteome</keyword>
<organism evidence="5 6">
    <name type="scientific">Helianthus annuus</name>
    <name type="common">Common sunflower</name>
    <dbReference type="NCBI Taxonomy" id="4232"/>
    <lineage>
        <taxon>Eukaryota</taxon>
        <taxon>Viridiplantae</taxon>
        <taxon>Streptophyta</taxon>
        <taxon>Embryophyta</taxon>
        <taxon>Tracheophyta</taxon>
        <taxon>Spermatophyta</taxon>
        <taxon>Magnoliopsida</taxon>
        <taxon>eudicotyledons</taxon>
        <taxon>Gunneridae</taxon>
        <taxon>Pentapetalae</taxon>
        <taxon>asterids</taxon>
        <taxon>campanulids</taxon>
        <taxon>Asterales</taxon>
        <taxon>Asteraceae</taxon>
        <taxon>Asteroideae</taxon>
        <taxon>Heliantheae alliance</taxon>
        <taxon>Heliantheae</taxon>
        <taxon>Helianthus</taxon>
    </lineage>
</organism>
<feature type="compositionally biased region" description="Low complexity" evidence="3">
    <location>
        <begin position="431"/>
        <end position="441"/>
    </location>
</feature>
<dbReference type="GO" id="GO:0003676">
    <property type="term" value="F:nucleic acid binding"/>
    <property type="evidence" value="ECO:0007669"/>
    <property type="project" value="InterPro"/>
</dbReference>
<feature type="region of interest" description="Disordered" evidence="3">
    <location>
        <begin position="906"/>
        <end position="942"/>
    </location>
</feature>
<feature type="compositionally biased region" description="Basic residues" evidence="3">
    <location>
        <begin position="747"/>
        <end position="769"/>
    </location>
</feature>
<dbReference type="SMART" id="SM00343">
    <property type="entry name" value="ZnF_C2HC"/>
    <property type="match status" value="2"/>
</dbReference>
<keyword evidence="2" id="KW-0175">Coiled coil</keyword>
<dbReference type="Gene3D" id="4.10.60.10">
    <property type="entry name" value="Zinc finger, CCHC-type"/>
    <property type="match status" value="2"/>
</dbReference>
<reference evidence="5" key="1">
    <citation type="journal article" date="2017" name="Nature">
        <title>The sunflower genome provides insights into oil metabolism, flowering and Asterid evolution.</title>
        <authorList>
            <person name="Badouin H."/>
            <person name="Gouzy J."/>
            <person name="Grassa C.J."/>
            <person name="Murat F."/>
            <person name="Staton S.E."/>
            <person name="Cottret L."/>
            <person name="Lelandais-Briere C."/>
            <person name="Owens G.L."/>
            <person name="Carrere S."/>
            <person name="Mayjonade B."/>
            <person name="Legrand L."/>
            <person name="Gill N."/>
            <person name="Kane N.C."/>
            <person name="Bowers J.E."/>
            <person name="Hubner S."/>
            <person name="Bellec A."/>
            <person name="Berard A."/>
            <person name="Berges H."/>
            <person name="Blanchet N."/>
            <person name="Boniface M.C."/>
            <person name="Brunel D."/>
            <person name="Catrice O."/>
            <person name="Chaidir N."/>
            <person name="Claudel C."/>
            <person name="Donnadieu C."/>
            <person name="Faraut T."/>
            <person name="Fievet G."/>
            <person name="Helmstetter N."/>
            <person name="King M."/>
            <person name="Knapp S.J."/>
            <person name="Lai Z."/>
            <person name="Le Paslier M.C."/>
            <person name="Lippi Y."/>
            <person name="Lorenzon L."/>
            <person name="Mandel J.R."/>
            <person name="Marage G."/>
            <person name="Marchand G."/>
            <person name="Marquand E."/>
            <person name="Bret-Mestries E."/>
            <person name="Morien E."/>
            <person name="Nambeesan S."/>
            <person name="Nguyen T."/>
            <person name="Pegot-Espagnet P."/>
            <person name="Pouilly N."/>
            <person name="Raftis F."/>
            <person name="Sallet E."/>
            <person name="Schiex T."/>
            <person name="Thomas J."/>
            <person name="Vandecasteele C."/>
            <person name="Vares D."/>
            <person name="Vear F."/>
            <person name="Vautrin S."/>
            <person name="Crespi M."/>
            <person name="Mangin B."/>
            <person name="Burke J.M."/>
            <person name="Salse J."/>
            <person name="Munos S."/>
            <person name="Vincourt P."/>
            <person name="Rieseberg L.H."/>
            <person name="Langlade N.B."/>
        </authorList>
    </citation>
    <scope>NUCLEOTIDE SEQUENCE</scope>
    <source>
        <tissue evidence="5">Leaves</tissue>
    </source>
</reference>
<feature type="coiled-coil region" evidence="2">
    <location>
        <begin position="490"/>
        <end position="517"/>
    </location>
</feature>
<dbReference type="GO" id="GO:0008270">
    <property type="term" value="F:zinc ion binding"/>
    <property type="evidence" value="ECO:0007669"/>
    <property type="project" value="UniProtKB-KW"/>
</dbReference>
<feature type="region of interest" description="Disordered" evidence="3">
    <location>
        <begin position="415"/>
        <end position="446"/>
    </location>
</feature>
<comment type="caution">
    <text evidence="5">The sequence shown here is derived from an EMBL/GenBank/DDBJ whole genome shotgun (WGS) entry which is preliminary data.</text>
</comment>
<proteinExistence type="predicted"/>
<dbReference type="InterPro" id="IPR036875">
    <property type="entry name" value="Znf_CCHC_sf"/>
</dbReference>
<dbReference type="Proteomes" id="UP000215914">
    <property type="component" value="Unassembled WGS sequence"/>
</dbReference>
<sequence length="1027" mass="116452">MCNCRDCFVTDVMSSSSGVSGTLDPIAVDPDDPMPTDPEIYTSDTDSSDDDDFQPFALPDFGDDVQLADGILDGDLPLVEIPAPVPLAAFPMADLPLDYVSDDDIPLADISVVVPVVELPELEVLSDSSDSDSFESVASSTLHAVGLQRYPTDSDSDMAMSAASDHDFNLAEDLDHDFDLADDPDHEFQMFLHIRVGHVLQCNTALHLQNGQNFSEEVAKGHMALLVTVLESYESLVAGRIGNPMLTKEDYDQIDAEEMELMDIKWCLASVLRRAEKFKQITGRGDLRDANFSTLGFDKSKVTCFRCREKGHFKRECTNREAGGAQNPFGNSDYYQKAIYHQAAQQPSSFRAIEDGKKKACITIPDQEDERLLEGFSWDKYIPSESNSKFRAFIAQIIQEPELMKEWMDVFANDDKSQDEESVTSEDSSEKTTVFDQSSVDSSDDEEEINQINIGKTHLSIESFKFYFADKLEKLKERRATKEKKEVKCVNVAQDEKNEQSEEVKVAEKIIEKIVEELVTEKIENERIRRLLVDYSSSDYFIDRIYLTVAGFEAFQDKKSEDTNIGKQQSANYNKCPPPIWEGYFPRKPNKEQLKKAVNIKLKSETTDELLESIDVTFTSSDTDHESELIKNVVDQVLDKDEESESKSESESSSSSVDSSKSSVKRVYNKEFLLSKNNLNDEPIKVAYTLNDSDKLYSDEEFPIKNVKIENINTVFKLIKIEFSEIKDKMGFSKPKYNSRVQQRLNKKKGFGPGHQKKPNHKSNFKKKGLGFDVENNQNIKDFKSKTVFVSGSSSKEEKKSSFWKQSNKAFLAEKQKHEKNEANQKKETRTCYRCNEVGHIARNCSKATNTQQGVSSKLKEKVVDKTEPPTEKFKVFKSSTFEVGESSRRFYKRRANLNNQTWVAKKSDVKSGDESDSSKLDEPQVEPKSEKSVPPMDDVNFPQLRTENFKQKVGKVEISNQFYSEKKEFDVERAFNGRVKHIFGKMVEGRAKGVKEFYESKRTYLPSESNLGTPKAGQAWVSVFHA</sequence>
<dbReference type="SUPFAM" id="SSF57756">
    <property type="entry name" value="Retrovirus zinc finger-like domains"/>
    <property type="match status" value="2"/>
</dbReference>
<dbReference type="Gramene" id="mRNA:HanXRQr2_Chr16g0777421">
    <property type="protein sequence ID" value="mRNA:HanXRQr2_Chr16g0777421"/>
    <property type="gene ID" value="HanXRQr2_Chr16g0777421"/>
</dbReference>
<feature type="domain" description="CCHC-type" evidence="4">
    <location>
        <begin position="304"/>
        <end position="319"/>
    </location>
</feature>
<feature type="region of interest" description="Disordered" evidence="3">
    <location>
        <begin position="640"/>
        <end position="660"/>
    </location>
</feature>
<dbReference type="InterPro" id="IPR001878">
    <property type="entry name" value="Znf_CCHC"/>
</dbReference>
<evidence type="ECO:0000256" key="3">
    <source>
        <dbReference type="SAM" id="MobiDB-lite"/>
    </source>
</evidence>
<keyword evidence="1" id="KW-0479">Metal-binding</keyword>
<feature type="compositionally biased region" description="Low complexity" evidence="3">
    <location>
        <begin position="651"/>
        <end position="660"/>
    </location>
</feature>
<keyword evidence="1" id="KW-0863">Zinc-finger</keyword>
<evidence type="ECO:0000313" key="6">
    <source>
        <dbReference type="Proteomes" id="UP000215914"/>
    </source>
</evidence>
<dbReference type="AlphaFoldDB" id="A0A9K3DY81"/>
<accession>A0A9K3DY81</accession>
<gene>
    <name evidence="5" type="ORF">HanXRQr2_Chr16g0777421</name>
</gene>
<name>A0A9K3DY81_HELAN</name>
<evidence type="ECO:0000259" key="4">
    <source>
        <dbReference type="PROSITE" id="PS50158"/>
    </source>
</evidence>
<reference evidence="5" key="2">
    <citation type="submission" date="2020-06" db="EMBL/GenBank/DDBJ databases">
        <title>Helianthus annuus Genome sequencing and assembly Release 2.</title>
        <authorList>
            <person name="Gouzy J."/>
            <person name="Langlade N."/>
            <person name="Munos S."/>
        </authorList>
    </citation>
    <scope>NUCLEOTIDE SEQUENCE</scope>
    <source>
        <tissue evidence="5">Leaves</tissue>
    </source>
</reference>
<feature type="domain" description="CCHC-type" evidence="4">
    <location>
        <begin position="832"/>
        <end position="847"/>
    </location>
</feature>
<evidence type="ECO:0000256" key="2">
    <source>
        <dbReference type="SAM" id="Coils"/>
    </source>
</evidence>
<feature type="region of interest" description="Disordered" evidence="3">
    <location>
        <begin position="747"/>
        <end position="770"/>
    </location>
</feature>
<dbReference type="PROSITE" id="PS50158">
    <property type="entry name" value="ZF_CCHC"/>
    <property type="match status" value="2"/>
</dbReference>